<comment type="similarity">
    <text evidence="2">Belongs to the WD repeat EDC4 family.</text>
</comment>
<dbReference type="Gene3D" id="2.130.10.10">
    <property type="entry name" value="YVTN repeat-like/Quinoprotein amine dehydrogenase"/>
    <property type="match status" value="1"/>
</dbReference>
<feature type="compositionally biased region" description="Polar residues" evidence="7">
    <location>
        <begin position="317"/>
        <end position="335"/>
    </location>
</feature>
<sequence>MASYNPSGGNDHLREMLARLQQGRTTGNAGDDSNSHNLLSRFATLNQATQSHGDYYGGGAGGHLSDGPESPLMAGSEDFPPPAAPTPPMSHFSHSHGPPGMHLGPIGSLPPSSSNQPDQTASLLNLLKYKNGGGGGGGAGGGSTHSSPHSQRNSQTAAPGPPSFDYEASVNVPQSHIPPTLHAPVPMPADPQGFLASLMKGDSHHDSSRQEAQAQAHAQSQSQSQSQATTAGAAANKWNPAPGPTGDTQAYLLNLLQRKKPSQTDQPLTNESSQSAALTPPSTTQGSTRDQTRDIHLSSESPDGIPSQAVPLPESDPASSMSFPFLGQQHSASSPPTKPDYGSPASQNGNTRKTMFDYKDPFDDLIEAPSPHNRTPKSVTSGNFAPSAIPSGFQILRKAPSTTSSPGAAEHKRLGSHRSPAMTPEHVAPVVSAPKRFQSNGSAESGKETVSTAVENLAGVADEEAQEALARAEHEEAEARIARELEDLLAAKSGDEFERKSEIVARDIRHELEREENAGILENSLPAELAQAVHDIVDEAANDQPVVADSWESADADEIVVIEEVSTPVKVYNFPMKPWISITLQDNEEPRPQFRDDVILDIARVKKEFDQIDRNLVSATETYIIYGMSKAGGLRVIRQDDGRDAKLFTDTKDRIFNVSVSSTPADLNSAHKESIIGTGISGTVYYTMIKNGDKDYLDDTHPEQYGFALPPVSTQEGDAPGGVLKTRARTSSTHPEYFAVGRGKTISIVWPSYIMQHNLFKPGHDRVVDTEKLSKQCSLRINTGKAGKDFTFSQDDTTIVSLDKSGRVKFWDVRDLTAADEDSDPRFPTPAQTSLEVKEPLMTLTTTPENEKAWPTSVILLDKQRPYQKRCALRYMIVGMKQNHTLQLWDLALGKPVQEFNLPHSKESDAVCSVMYHPPTGMIVVGHPTRNSIYFLHLSAPKYTIKGLSQVDFIQKLVARDSSIPEPDSTAVISGVREYSFSNKGVIRSLDMLGHPAASAEDDEQTLFELYAMHSKGVSGICVKQHELGWTKDNKVVAPVDALETGIVKITKLKELPAIQTSEVQNTEEVTSLPIRTAGRPTKDKENMQPTSGEDVARKTADEMGPPAAQNERKTAELPATPLNTEKAERRSRKKKEKAAAAAAERALLAESGTSQSPQKNAETKLPPAPSQPAMSAESLQAAVKQVETTVSNAIEQAMKENRQKVDSELRGRDVAFKKSQQNLLEVVSAALDTNVQRVLTATITDQIDQRVVPSMEETLRQTVTEQISRTVSDQLDAKIGGRVSHAIQNQMQKLLPNAVGQALLKPDLAKSITKQVSEGLADDVLKTFHDALHSTITPAFGNMAVAAADRMILDVQKHAAAQIEELEQKIHADSNKIDQLTSMVTQLSDMVGNLSRNQMEFQSRYEKAQEETARERQSHAHTHHSQGHRPAQYAQQPLPQQQSSFGGSQASSRHQPYASPSANSGNQLIVHDVGPSKEQSLDRKLAELANQVDNGELEGALVRWLQSDRKEEIFGHFFAKLDARMVRNVSPLVGLAVIAELSRDLNSRHLREKIYWMSSIIAGLSDGLPNIDGQVHEVIPNILGGFISQMETLYGRVSIQLPGGDPILHHISTTVSNAKNIIDAASRSKIPDF</sequence>
<evidence type="ECO:0000256" key="7">
    <source>
        <dbReference type="SAM" id="MobiDB-lite"/>
    </source>
</evidence>
<organism evidence="9 10">
    <name type="scientific">Seiridium cardinale</name>
    <dbReference type="NCBI Taxonomy" id="138064"/>
    <lineage>
        <taxon>Eukaryota</taxon>
        <taxon>Fungi</taxon>
        <taxon>Dikarya</taxon>
        <taxon>Ascomycota</taxon>
        <taxon>Pezizomycotina</taxon>
        <taxon>Sordariomycetes</taxon>
        <taxon>Xylariomycetidae</taxon>
        <taxon>Amphisphaeriales</taxon>
        <taxon>Sporocadaceae</taxon>
        <taxon>Seiridium</taxon>
    </lineage>
</organism>
<dbReference type="InterPro" id="IPR015943">
    <property type="entry name" value="WD40/YVTN_repeat-like_dom_sf"/>
</dbReference>
<comment type="subcellular location">
    <subcellularLocation>
        <location evidence="1">Cytoplasm</location>
        <location evidence="1">P-body</location>
    </subcellularLocation>
</comment>
<keyword evidence="10" id="KW-1185">Reference proteome</keyword>
<feature type="compositionally biased region" description="Polar residues" evidence="7">
    <location>
        <begin position="372"/>
        <end position="384"/>
    </location>
</feature>
<feature type="domain" description="EDC4-like protein pdc1 beta-propeller" evidence="8">
    <location>
        <begin position="777"/>
        <end position="961"/>
    </location>
</feature>
<evidence type="ECO:0000259" key="8">
    <source>
        <dbReference type="Pfam" id="PF24106"/>
    </source>
</evidence>
<feature type="compositionally biased region" description="Polar residues" evidence="7">
    <location>
        <begin position="22"/>
        <end position="50"/>
    </location>
</feature>
<evidence type="ECO:0000256" key="3">
    <source>
        <dbReference type="ARBA" id="ARBA00022490"/>
    </source>
</evidence>
<dbReference type="EMBL" id="JARVKM010000064">
    <property type="protein sequence ID" value="KAK9772235.1"/>
    <property type="molecule type" value="Genomic_DNA"/>
</dbReference>
<keyword evidence="5" id="KW-0677">Repeat</keyword>
<feature type="compositionally biased region" description="Polar residues" evidence="7">
    <location>
        <begin position="1459"/>
        <end position="1468"/>
    </location>
</feature>
<reference evidence="9 10" key="1">
    <citation type="submission" date="2024-02" db="EMBL/GenBank/DDBJ databases">
        <title>First draft genome assembly of two strains of Seiridium cardinale.</title>
        <authorList>
            <person name="Emiliani G."/>
            <person name="Scali E."/>
        </authorList>
    </citation>
    <scope>NUCLEOTIDE SEQUENCE [LARGE SCALE GENOMIC DNA]</scope>
    <source>
        <strain evidence="9 10">BM-138-000479</strain>
    </source>
</reference>
<feature type="compositionally biased region" description="Low complexity" evidence="7">
    <location>
        <begin position="1431"/>
        <end position="1453"/>
    </location>
</feature>
<dbReference type="Pfam" id="PF24106">
    <property type="entry name" value="Beta-prop_EDC4L"/>
    <property type="match status" value="1"/>
</dbReference>
<dbReference type="InterPro" id="IPR036322">
    <property type="entry name" value="WD40_repeat_dom_sf"/>
</dbReference>
<feature type="compositionally biased region" description="Low complexity" evidence="7">
    <location>
        <begin position="1140"/>
        <end position="1152"/>
    </location>
</feature>
<feature type="region of interest" description="Disordered" evidence="7">
    <location>
        <begin position="1"/>
        <end position="248"/>
    </location>
</feature>
<dbReference type="PANTHER" id="PTHR15598">
    <property type="entry name" value="ENHANCER OF MRNA-DECAPPING PROTEIN 4"/>
    <property type="match status" value="1"/>
</dbReference>
<keyword evidence="6" id="KW-0175">Coiled coil</keyword>
<evidence type="ECO:0000256" key="4">
    <source>
        <dbReference type="ARBA" id="ARBA00022574"/>
    </source>
</evidence>
<dbReference type="InterPro" id="IPR045152">
    <property type="entry name" value="EDC4-like"/>
</dbReference>
<feature type="compositionally biased region" description="Low complexity" evidence="7">
    <location>
        <begin position="103"/>
        <end position="114"/>
    </location>
</feature>
<feature type="region of interest" description="Disordered" evidence="7">
    <location>
        <begin position="1402"/>
        <end position="1470"/>
    </location>
</feature>
<feature type="coiled-coil region" evidence="6">
    <location>
        <begin position="460"/>
        <end position="491"/>
    </location>
</feature>
<evidence type="ECO:0000313" key="10">
    <source>
        <dbReference type="Proteomes" id="UP001465668"/>
    </source>
</evidence>
<proteinExistence type="inferred from homology"/>
<feature type="region of interest" description="Disordered" evidence="7">
    <location>
        <begin position="1073"/>
        <end position="1173"/>
    </location>
</feature>
<dbReference type="SUPFAM" id="SSF50978">
    <property type="entry name" value="WD40 repeat-like"/>
    <property type="match status" value="1"/>
</dbReference>
<comment type="caution">
    <text evidence="9">The sequence shown here is derived from an EMBL/GenBank/DDBJ whole genome shotgun (WGS) entry which is preliminary data.</text>
</comment>
<feature type="compositionally biased region" description="Polar residues" evidence="7">
    <location>
        <begin position="263"/>
        <end position="289"/>
    </location>
</feature>
<keyword evidence="4" id="KW-0853">WD repeat</keyword>
<feature type="compositionally biased region" description="Gly residues" evidence="7">
    <location>
        <begin position="131"/>
        <end position="143"/>
    </location>
</feature>
<evidence type="ECO:0000256" key="6">
    <source>
        <dbReference type="SAM" id="Coils"/>
    </source>
</evidence>
<evidence type="ECO:0000256" key="5">
    <source>
        <dbReference type="ARBA" id="ARBA00022737"/>
    </source>
</evidence>
<dbReference type="Proteomes" id="UP001465668">
    <property type="component" value="Unassembled WGS sequence"/>
</dbReference>
<gene>
    <name evidence="9" type="ORF">SCAR479_11090</name>
</gene>
<keyword evidence="3" id="KW-0963">Cytoplasm</keyword>
<name>A0ABR2XEX0_9PEZI</name>
<feature type="region of interest" description="Disordered" evidence="7">
    <location>
        <begin position="399"/>
        <end position="424"/>
    </location>
</feature>
<feature type="compositionally biased region" description="Gly residues" evidence="7">
    <location>
        <begin position="55"/>
        <end position="64"/>
    </location>
</feature>
<feature type="compositionally biased region" description="Basic and acidic residues" evidence="7">
    <location>
        <begin position="1404"/>
        <end position="1419"/>
    </location>
</feature>
<feature type="compositionally biased region" description="Low complexity" evidence="7">
    <location>
        <begin position="210"/>
        <end position="235"/>
    </location>
</feature>
<evidence type="ECO:0000256" key="2">
    <source>
        <dbReference type="ARBA" id="ARBA00009639"/>
    </source>
</evidence>
<feature type="compositionally biased region" description="Pro residues" evidence="7">
    <location>
        <begin position="79"/>
        <end position="88"/>
    </location>
</feature>
<dbReference type="PANTHER" id="PTHR15598:SF5">
    <property type="entry name" value="ENHANCER OF MRNA-DECAPPING PROTEIN 4"/>
    <property type="match status" value="1"/>
</dbReference>
<feature type="compositionally biased region" description="Polar residues" evidence="7">
    <location>
        <begin position="344"/>
        <end position="353"/>
    </location>
</feature>
<evidence type="ECO:0000313" key="9">
    <source>
        <dbReference type="EMBL" id="KAK9772235.1"/>
    </source>
</evidence>
<feature type="compositionally biased region" description="Polar residues" evidence="7">
    <location>
        <begin position="144"/>
        <end position="157"/>
    </location>
</feature>
<feature type="region of interest" description="Disordered" evidence="7">
    <location>
        <begin position="261"/>
        <end position="384"/>
    </location>
</feature>
<evidence type="ECO:0000256" key="1">
    <source>
        <dbReference type="ARBA" id="ARBA00004201"/>
    </source>
</evidence>
<dbReference type="InterPro" id="IPR055393">
    <property type="entry name" value="Beta-prop_EDC4L"/>
</dbReference>
<protein>
    <recommendedName>
        <fullName evidence="8">EDC4-like protein pdc1 beta-propeller domain-containing protein</fullName>
    </recommendedName>
</protein>
<accession>A0ABR2XEX0</accession>